<evidence type="ECO:0000256" key="1">
    <source>
        <dbReference type="SAM" id="Phobius"/>
    </source>
</evidence>
<name>A0A0D7BQF8_9AGAR</name>
<gene>
    <name evidence="2" type="ORF">CYLTODRAFT_417866</name>
</gene>
<keyword evidence="1" id="KW-0472">Membrane</keyword>
<feature type="transmembrane region" description="Helical" evidence="1">
    <location>
        <begin position="20"/>
        <end position="43"/>
    </location>
</feature>
<accession>A0A0D7BQF8</accession>
<organism evidence="2 3">
    <name type="scientific">Cylindrobasidium torrendii FP15055 ss-10</name>
    <dbReference type="NCBI Taxonomy" id="1314674"/>
    <lineage>
        <taxon>Eukaryota</taxon>
        <taxon>Fungi</taxon>
        <taxon>Dikarya</taxon>
        <taxon>Basidiomycota</taxon>
        <taxon>Agaricomycotina</taxon>
        <taxon>Agaricomycetes</taxon>
        <taxon>Agaricomycetidae</taxon>
        <taxon>Agaricales</taxon>
        <taxon>Marasmiineae</taxon>
        <taxon>Physalacriaceae</taxon>
        <taxon>Cylindrobasidium</taxon>
    </lineage>
</organism>
<protein>
    <submittedName>
        <fullName evidence="2">Uncharacterized protein</fullName>
    </submittedName>
</protein>
<dbReference type="Proteomes" id="UP000054007">
    <property type="component" value="Unassembled WGS sequence"/>
</dbReference>
<dbReference type="EMBL" id="KN880443">
    <property type="protein sequence ID" value="KIY72470.1"/>
    <property type="molecule type" value="Genomic_DNA"/>
</dbReference>
<sequence>MPMRNRHPQPCHWLEAAYDYFILAAFTGSLVVFLLALSGYGAVSSLPVPLVNVSSKSTPASSPLVMALPDDHAPFAQSVPTFPSPPMQWQAEPVAPHISPALGSPTPAPDLQLPFNVDALDSLFQLAQDDLVSDSVAK</sequence>
<keyword evidence="1" id="KW-0812">Transmembrane</keyword>
<dbReference type="AlphaFoldDB" id="A0A0D7BQF8"/>
<evidence type="ECO:0000313" key="3">
    <source>
        <dbReference type="Proteomes" id="UP000054007"/>
    </source>
</evidence>
<evidence type="ECO:0000313" key="2">
    <source>
        <dbReference type="EMBL" id="KIY72470.1"/>
    </source>
</evidence>
<reference evidence="2 3" key="1">
    <citation type="journal article" date="2015" name="Fungal Genet. Biol.">
        <title>Evolution of novel wood decay mechanisms in Agaricales revealed by the genome sequences of Fistulina hepatica and Cylindrobasidium torrendii.</title>
        <authorList>
            <person name="Floudas D."/>
            <person name="Held B.W."/>
            <person name="Riley R."/>
            <person name="Nagy L.G."/>
            <person name="Koehler G."/>
            <person name="Ransdell A.S."/>
            <person name="Younus H."/>
            <person name="Chow J."/>
            <person name="Chiniquy J."/>
            <person name="Lipzen A."/>
            <person name="Tritt A."/>
            <person name="Sun H."/>
            <person name="Haridas S."/>
            <person name="LaButti K."/>
            <person name="Ohm R.A."/>
            <person name="Kues U."/>
            <person name="Blanchette R.A."/>
            <person name="Grigoriev I.V."/>
            <person name="Minto R.E."/>
            <person name="Hibbett D.S."/>
        </authorList>
    </citation>
    <scope>NUCLEOTIDE SEQUENCE [LARGE SCALE GENOMIC DNA]</scope>
    <source>
        <strain evidence="2 3">FP15055 ss-10</strain>
    </source>
</reference>
<proteinExistence type="predicted"/>
<keyword evidence="3" id="KW-1185">Reference proteome</keyword>
<keyword evidence="1" id="KW-1133">Transmembrane helix</keyword>